<dbReference type="GO" id="GO:0016705">
    <property type="term" value="F:oxidoreductase activity, acting on paired donors, with incorporation or reduction of molecular oxygen"/>
    <property type="evidence" value="ECO:0007669"/>
    <property type="project" value="InterPro"/>
</dbReference>
<sequence>MSALLFLLLAAVARAVLTRLLYCYLWVPLGLQRRFRRQGILGPLRRLLSGNAPEFRAMLEAARSAPALAPSHHAAWAARYGRPFVYWFGTRPRLVVSDPEVVKAVMMADTSGAFDKSGSGGLSGEKWARHRRVIAPAFYMERVKAWIPEIAASTSSMLDRWEDQCESRTEFEVDVYEGFHTLSADVISRVAFGSSYKEGNRIFQLQEEQMKLVALAMRTVYVPGFSYFVPTKKNVRRWSLNLELHSSLRKLIEINGRKCEDAKNLLGLMLSASKTESELRMGIEEIIDECKALYFAGKETTALLLTWASLLLAQNQEWQDRARDEVLQVCGKLEQPNAENLSNLKIVHMVLKETLRLYPSAVVVNRTATRDVKLGELDIPAGTQLEFPIIDVHHDIDVWGTDADKFNPSRFADDRRYRLGAYFPFSLGPSICVGKNLAMVEAKVALAMILQRFAFVLSPSYVHAPVLMLNLRPQYGAQILVHKI</sequence>
<dbReference type="SUPFAM" id="SSF48264">
    <property type="entry name" value="Cytochrome P450"/>
    <property type="match status" value="1"/>
</dbReference>
<name>A0A2T7EDY0_9POAL</name>
<protein>
    <recommendedName>
        <fullName evidence="14">Cytochrome P450</fullName>
    </recommendedName>
</protein>
<organism evidence="12 13">
    <name type="scientific">Panicum hallii var. hallii</name>
    <dbReference type="NCBI Taxonomy" id="1504633"/>
    <lineage>
        <taxon>Eukaryota</taxon>
        <taxon>Viridiplantae</taxon>
        <taxon>Streptophyta</taxon>
        <taxon>Embryophyta</taxon>
        <taxon>Tracheophyta</taxon>
        <taxon>Spermatophyta</taxon>
        <taxon>Magnoliopsida</taxon>
        <taxon>Liliopsida</taxon>
        <taxon>Poales</taxon>
        <taxon>Poaceae</taxon>
        <taxon>PACMAD clade</taxon>
        <taxon>Panicoideae</taxon>
        <taxon>Panicodae</taxon>
        <taxon>Paniceae</taxon>
        <taxon>Panicinae</taxon>
        <taxon>Panicum</taxon>
        <taxon>Panicum sect. Panicum</taxon>
    </lineage>
</organism>
<dbReference type="STRING" id="1504633.A0A2T7EDY0"/>
<dbReference type="AlphaFoldDB" id="A0A2T7EDY0"/>
<keyword evidence="8 11" id="KW-0408">Iron</keyword>
<evidence type="ECO:0000256" key="2">
    <source>
        <dbReference type="ARBA" id="ARBA00010617"/>
    </source>
</evidence>
<evidence type="ECO:0000256" key="10">
    <source>
        <dbReference type="ARBA" id="ARBA00023136"/>
    </source>
</evidence>
<dbReference type="InterPro" id="IPR036396">
    <property type="entry name" value="Cyt_P450_sf"/>
</dbReference>
<keyword evidence="13" id="KW-1185">Reference proteome</keyword>
<accession>A0A2T7EDY0</accession>
<keyword evidence="5 11" id="KW-0479">Metal-binding</keyword>
<dbReference type="Gene3D" id="1.10.630.10">
    <property type="entry name" value="Cytochrome P450"/>
    <property type="match status" value="1"/>
</dbReference>
<evidence type="ECO:0000313" key="13">
    <source>
        <dbReference type="Proteomes" id="UP000244336"/>
    </source>
</evidence>
<dbReference type="GO" id="GO:0016020">
    <property type="term" value="C:membrane"/>
    <property type="evidence" value="ECO:0007669"/>
    <property type="project" value="UniProtKB-SubCell"/>
</dbReference>
<keyword evidence="6" id="KW-1133">Transmembrane helix</keyword>
<keyword evidence="7" id="KW-0560">Oxidoreductase</keyword>
<dbReference type="InterPro" id="IPR001128">
    <property type="entry name" value="Cyt_P450"/>
</dbReference>
<evidence type="ECO:0000256" key="5">
    <source>
        <dbReference type="ARBA" id="ARBA00022723"/>
    </source>
</evidence>
<evidence type="ECO:0000256" key="1">
    <source>
        <dbReference type="ARBA" id="ARBA00004370"/>
    </source>
</evidence>
<dbReference type="InterPro" id="IPR002401">
    <property type="entry name" value="Cyt_P450_E_grp-I"/>
</dbReference>
<dbReference type="Gramene" id="PUZ66040">
    <property type="protein sequence ID" value="PUZ66040"/>
    <property type="gene ID" value="GQ55_3G274700"/>
</dbReference>
<reference evidence="12 13" key="1">
    <citation type="submission" date="2018-04" db="EMBL/GenBank/DDBJ databases">
        <title>WGS assembly of Panicum hallii var. hallii HAL2.</title>
        <authorList>
            <person name="Lovell J."/>
            <person name="Jenkins J."/>
            <person name="Lowry D."/>
            <person name="Mamidi S."/>
            <person name="Sreedasyam A."/>
            <person name="Weng X."/>
            <person name="Barry K."/>
            <person name="Bonette J."/>
            <person name="Campitelli B."/>
            <person name="Daum C."/>
            <person name="Gordon S."/>
            <person name="Gould B."/>
            <person name="Lipzen A."/>
            <person name="MacQueen A."/>
            <person name="Palacio-Mejia J."/>
            <person name="Plott C."/>
            <person name="Shakirov E."/>
            <person name="Shu S."/>
            <person name="Yoshinaga Y."/>
            <person name="Zane M."/>
            <person name="Rokhsar D."/>
            <person name="Grimwood J."/>
            <person name="Schmutz J."/>
            <person name="Juenger T."/>
        </authorList>
    </citation>
    <scope>NUCLEOTIDE SEQUENCE [LARGE SCALE GENOMIC DNA]</scope>
    <source>
        <strain evidence="13">cv. HAL2</strain>
    </source>
</reference>
<evidence type="ECO:0000256" key="9">
    <source>
        <dbReference type="ARBA" id="ARBA00023033"/>
    </source>
</evidence>
<evidence type="ECO:0000256" key="3">
    <source>
        <dbReference type="ARBA" id="ARBA00022617"/>
    </source>
</evidence>
<dbReference type="PANTHER" id="PTHR24282">
    <property type="entry name" value="CYTOCHROME P450 FAMILY MEMBER"/>
    <property type="match status" value="1"/>
</dbReference>
<dbReference type="GO" id="GO:0020037">
    <property type="term" value="F:heme binding"/>
    <property type="evidence" value="ECO:0007669"/>
    <property type="project" value="InterPro"/>
</dbReference>
<comment type="similarity">
    <text evidence="2">Belongs to the cytochrome P450 family.</text>
</comment>
<dbReference type="GO" id="GO:0004497">
    <property type="term" value="F:monooxygenase activity"/>
    <property type="evidence" value="ECO:0007669"/>
    <property type="project" value="UniProtKB-KW"/>
</dbReference>
<dbReference type="Proteomes" id="UP000244336">
    <property type="component" value="Chromosome 3"/>
</dbReference>
<keyword evidence="9" id="KW-0503">Monooxygenase</keyword>
<dbReference type="PRINTS" id="PR00463">
    <property type="entry name" value="EP450I"/>
</dbReference>
<evidence type="ECO:0000256" key="4">
    <source>
        <dbReference type="ARBA" id="ARBA00022692"/>
    </source>
</evidence>
<evidence type="ECO:0000256" key="11">
    <source>
        <dbReference type="PIRSR" id="PIRSR602401-1"/>
    </source>
</evidence>
<proteinExistence type="inferred from homology"/>
<evidence type="ECO:0008006" key="14">
    <source>
        <dbReference type="Google" id="ProtNLM"/>
    </source>
</evidence>
<comment type="cofactor">
    <cofactor evidence="11">
        <name>heme</name>
        <dbReference type="ChEBI" id="CHEBI:30413"/>
    </cofactor>
</comment>
<gene>
    <name evidence="12" type="ORF">GQ55_3G274700</name>
</gene>
<keyword evidence="4" id="KW-0812">Transmembrane</keyword>
<dbReference type="GO" id="GO:0006629">
    <property type="term" value="P:lipid metabolic process"/>
    <property type="evidence" value="ECO:0007669"/>
    <property type="project" value="UniProtKB-ARBA"/>
</dbReference>
<dbReference type="PANTHER" id="PTHR24282:SF211">
    <property type="entry name" value="CYTOCHROME P450-RELATED"/>
    <property type="match status" value="1"/>
</dbReference>
<keyword evidence="10" id="KW-0472">Membrane</keyword>
<evidence type="ECO:0000256" key="6">
    <source>
        <dbReference type="ARBA" id="ARBA00022989"/>
    </source>
</evidence>
<comment type="subcellular location">
    <subcellularLocation>
        <location evidence="1">Membrane</location>
    </subcellularLocation>
</comment>
<dbReference type="Pfam" id="PF00067">
    <property type="entry name" value="p450"/>
    <property type="match status" value="1"/>
</dbReference>
<dbReference type="GO" id="GO:0005506">
    <property type="term" value="F:iron ion binding"/>
    <property type="evidence" value="ECO:0007669"/>
    <property type="project" value="InterPro"/>
</dbReference>
<keyword evidence="3 11" id="KW-0349">Heme</keyword>
<dbReference type="InterPro" id="IPR050665">
    <property type="entry name" value="Cytochrome_P450_Monooxygen"/>
</dbReference>
<dbReference type="OrthoDB" id="1470350at2759"/>
<evidence type="ECO:0000313" key="12">
    <source>
        <dbReference type="EMBL" id="PUZ66040.1"/>
    </source>
</evidence>
<feature type="binding site" description="axial binding residue" evidence="11">
    <location>
        <position position="432"/>
    </location>
    <ligand>
        <name>heme</name>
        <dbReference type="ChEBI" id="CHEBI:30413"/>
    </ligand>
    <ligandPart>
        <name>Fe</name>
        <dbReference type="ChEBI" id="CHEBI:18248"/>
    </ligandPart>
</feature>
<dbReference type="PRINTS" id="PR00385">
    <property type="entry name" value="P450"/>
</dbReference>
<evidence type="ECO:0000256" key="8">
    <source>
        <dbReference type="ARBA" id="ARBA00023004"/>
    </source>
</evidence>
<dbReference type="EMBL" id="CM009751">
    <property type="protein sequence ID" value="PUZ66040.1"/>
    <property type="molecule type" value="Genomic_DNA"/>
</dbReference>
<evidence type="ECO:0000256" key="7">
    <source>
        <dbReference type="ARBA" id="ARBA00023002"/>
    </source>
</evidence>